<dbReference type="PANTHER" id="PTHR47505">
    <property type="entry name" value="DNA UTILIZATION PROTEIN YHGH"/>
    <property type="match status" value="1"/>
</dbReference>
<protein>
    <recommendedName>
        <fullName evidence="2">Phosphoribosyltransferase domain-containing protein</fullName>
    </recommendedName>
</protein>
<feature type="domain" description="Phosphoribosyltransferase" evidence="2">
    <location>
        <begin position="53"/>
        <end position="142"/>
    </location>
</feature>
<evidence type="ECO:0000256" key="1">
    <source>
        <dbReference type="ARBA" id="ARBA00008007"/>
    </source>
</evidence>
<sequence length="156" mass="17483">MLALTYWRYQKMLEQGTIRPSYNDLPKIDYVSYVPLHAERKKERAYDQAECLAKYCAKALNLPCKTSLCRIRNTSRQSSLAHRAERLQNVKSAFSVLDKNSVCGKNILLIDDVISTGASLMTAVQVLQANGAYGVLCLALSSNLSEQIVHYIDGHN</sequence>
<dbReference type="Pfam" id="PF00156">
    <property type="entry name" value="Pribosyltran"/>
    <property type="match status" value="1"/>
</dbReference>
<keyword evidence="4" id="KW-1185">Reference proteome</keyword>
<dbReference type="InterPro" id="IPR029057">
    <property type="entry name" value="PRTase-like"/>
</dbReference>
<dbReference type="STRING" id="1497955.HMPREF1872_00971"/>
<dbReference type="CDD" id="cd06223">
    <property type="entry name" value="PRTases_typeI"/>
    <property type="match status" value="1"/>
</dbReference>
<proteinExistence type="inferred from homology"/>
<comment type="similarity">
    <text evidence="1">Belongs to the ComF/GntX family.</text>
</comment>
<gene>
    <name evidence="3" type="ORF">HMPREF1872_00971</name>
</gene>
<dbReference type="PANTHER" id="PTHR47505:SF1">
    <property type="entry name" value="DNA UTILIZATION PROTEIN YHGH"/>
    <property type="match status" value="1"/>
</dbReference>
<evidence type="ECO:0000313" key="3">
    <source>
        <dbReference type="EMBL" id="KXB40160.1"/>
    </source>
</evidence>
<dbReference type="InterPro" id="IPR051910">
    <property type="entry name" value="ComF/GntX_DNA_util-trans"/>
</dbReference>
<evidence type="ECO:0000259" key="2">
    <source>
        <dbReference type="Pfam" id="PF00156"/>
    </source>
</evidence>
<reference evidence="4" key="1">
    <citation type="submission" date="2016-01" db="EMBL/GenBank/DDBJ databases">
        <authorList>
            <person name="Mitreva M."/>
            <person name="Pepin K.H."/>
            <person name="Mihindukulasuriya K.A."/>
            <person name="Fulton R."/>
            <person name="Fronick C."/>
            <person name="O'Laughlin M."/>
            <person name="Miner T."/>
            <person name="Herter B."/>
            <person name="Rosa B.A."/>
            <person name="Cordes M."/>
            <person name="Tomlinson C."/>
            <person name="Wollam A."/>
            <person name="Palsikar V.B."/>
            <person name="Mardis E.R."/>
            <person name="Wilson R.K."/>
        </authorList>
    </citation>
    <scope>NUCLEOTIDE SEQUENCE [LARGE SCALE GENOMIC DNA]</scope>
    <source>
        <strain evidence="4">KA00274</strain>
    </source>
</reference>
<comment type="caution">
    <text evidence="3">The sequence shown here is derived from an EMBL/GenBank/DDBJ whole genome shotgun (WGS) entry which is preliminary data.</text>
</comment>
<accession>A0A133YAD6</accession>
<name>A0A133YAD6_9FIRM</name>
<organism evidence="3 4">
    <name type="scientific">Amygdalobacter nucleatus</name>
    <dbReference type="NCBI Taxonomy" id="3029274"/>
    <lineage>
        <taxon>Bacteria</taxon>
        <taxon>Bacillati</taxon>
        <taxon>Bacillota</taxon>
        <taxon>Clostridia</taxon>
        <taxon>Eubacteriales</taxon>
        <taxon>Oscillospiraceae</taxon>
        <taxon>Amygdalobacter</taxon>
    </lineage>
</organism>
<dbReference type="InterPro" id="IPR000836">
    <property type="entry name" value="PRTase_dom"/>
</dbReference>
<dbReference type="AlphaFoldDB" id="A0A133YAD6"/>
<evidence type="ECO:0000313" key="4">
    <source>
        <dbReference type="Proteomes" id="UP000070080"/>
    </source>
</evidence>
<dbReference type="Gene3D" id="3.40.50.2020">
    <property type="match status" value="1"/>
</dbReference>
<dbReference type="Proteomes" id="UP000070080">
    <property type="component" value="Unassembled WGS sequence"/>
</dbReference>
<dbReference type="EMBL" id="LSCV01000031">
    <property type="protein sequence ID" value="KXB40160.1"/>
    <property type="molecule type" value="Genomic_DNA"/>
</dbReference>
<dbReference type="SUPFAM" id="SSF53271">
    <property type="entry name" value="PRTase-like"/>
    <property type="match status" value="1"/>
</dbReference>